<dbReference type="OrthoDB" id="9808275at2"/>
<dbReference type="Gene3D" id="2.60.120.10">
    <property type="entry name" value="Jelly Rolls"/>
    <property type="match status" value="1"/>
</dbReference>
<dbReference type="InterPro" id="IPR051804">
    <property type="entry name" value="Carb_Metab_Reg_Kinase/Isom"/>
</dbReference>
<dbReference type="CDD" id="cd07010">
    <property type="entry name" value="cupin_PMI_type_I_N_bac"/>
    <property type="match status" value="1"/>
</dbReference>
<dbReference type="SUPFAM" id="SSF51182">
    <property type="entry name" value="RmlC-like cupins"/>
    <property type="match status" value="1"/>
</dbReference>
<dbReference type="PANTHER" id="PTHR42742:SF3">
    <property type="entry name" value="FRUCTOKINASE"/>
    <property type="match status" value="1"/>
</dbReference>
<keyword evidence="3" id="KW-0413">Isomerase</keyword>
<accession>A0A0J8J5Y6</accession>
<keyword evidence="2" id="KW-0862">Zinc</keyword>
<keyword evidence="1" id="KW-0479">Metal-binding</keyword>
<dbReference type="GO" id="GO:0046872">
    <property type="term" value="F:metal ion binding"/>
    <property type="evidence" value="ECO:0007669"/>
    <property type="project" value="UniProtKB-KW"/>
</dbReference>
<comment type="caution">
    <text evidence="3">The sequence shown here is derived from an EMBL/GenBank/DDBJ whole genome shotgun (WGS) entry which is preliminary data.</text>
</comment>
<dbReference type="AlphaFoldDB" id="A0A0J8J5Y6"/>
<evidence type="ECO:0000256" key="2">
    <source>
        <dbReference type="ARBA" id="ARBA00022833"/>
    </source>
</evidence>
<dbReference type="Proteomes" id="UP000052258">
    <property type="component" value="Unassembled WGS sequence"/>
</dbReference>
<dbReference type="PATRIC" id="fig|1430899.3.peg.1462"/>
<protein>
    <submittedName>
        <fullName evidence="3">Putative mannose-6-phosphate isomerase</fullName>
    </submittedName>
</protein>
<evidence type="ECO:0000313" key="4">
    <source>
        <dbReference type="Proteomes" id="UP000052258"/>
    </source>
</evidence>
<evidence type="ECO:0000256" key="1">
    <source>
        <dbReference type="ARBA" id="ARBA00022723"/>
    </source>
</evidence>
<gene>
    <name evidence="3" type="ORF">X560_1265</name>
</gene>
<evidence type="ECO:0000313" key="3">
    <source>
        <dbReference type="EMBL" id="KMT59736.1"/>
    </source>
</evidence>
<dbReference type="RefSeq" id="WP_059140032.1">
    <property type="nucleotide sequence ID" value="NZ_KQ130615.1"/>
</dbReference>
<name>A0A0J8J5Y6_9LIST</name>
<dbReference type="EMBL" id="AZHO01000014">
    <property type="protein sequence ID" value="KMT59736.1"/>
    <property type="molecule type" value="Genomic_DNA"/>
</dbReference>
<sequence>MGQNKATYDQNPTFRVKGEFLTWTGFEAILNELSSAVLKLNKANAVLVIEGYPGVRMELIKQALENHFTEAELIFADKFALSGEEIRRKFDMIITEDRVFGRMAPITLEDYFEKERLAELRLKVAHSKKPLTIIYGTGASLAAEADLTVYVDVARFEIQKRMRSLEMGNWNDTNVDEDILRKYKRGFFLDWRAADRMKVSLFHKIDYYIDDNSLNQPKMLKWSDYCLGLTEMLSGPFRFVPYFDPGVWGGYWMKDKLSITHESEKLAWAFDGVAEENSLYLQFGNMCIETPAINAVLKYPLELLGELVFSRFGAELPIRFDFLDTMGGENLSLQVHPDKEYIKKQFGMDYTQEESYYLLDAEDEAVVYLGLKDGVEEADLLAALRQAESGDAPFDADHYMHTHKAQKHDHFLIPSGTVHCSGAGSMVLEVSLSAYIFTFKLWDWGRLGLDGKPRPVHINHGEKVINWNRSEKWVRENLVNHFELLEETDLHTKEQTGLYGTEQIVTERDWFTDYVDYDNSEKTVNMLNLVAGEKVVVESVDNTFEAFEVHYVETFVIPAQIEKFRIRNIGNSEKVAILRARIQ</sequence>
<dbReference type="InterPro" id="IPR014710">
    <property type="entry name" value="RmlC-like_jellyroll"/>
</dbReference>
<reference evidence="3 4" key="1">
    <citation type="journal article" date="2015" name="Genome Biol. Evol.">
        <title>Comparative Genomics of Listeria Sensu Lato: Genus-Wide Differences in Evolutionary Dynamics and the Progressive Gain of Complex, Potentially Pathogenicity-Related Traits through Lateral Gene Transfer.</title>
        <authorList>
            <person name="Chiara M."/>
            <person name="Caruso M."/>
            <person name="D'Erchia A.M."/>
            <person name="Manzari C."/>
            <person name="Fraccalvieri R."/>
            <person name="Goffredo E."/>
            <person name="Latorre L."/>
            <person name="Miccolupo A."/>
            <person name="Padalino I."/>
            <person name="Santagada G."/>
            <person name="Chiocco D."/>
            <person name="Pesole G."/>
            <person name="Horner D.S."/>
            <person name="Parisi A."/>
        </authorList>
    </citation>
    <scope>NUCLEOTIDE SEQUENCE [LARGE SCALE GENOMIC DNA]</scope>
    <source>
        <strain evidence="3 4">1991</strain>
    </source>
</reference>
<dbReference type="PANTHER" id="PTHR42742">
    <property type="entry name" value="TRANSCRIPTIONAL REPRESSOR MPRA"/>
    <property type="match status" value="1"/>
</dbReference>
<dbReference type="InterPro" id="IPR011051">
    <property type="entry name" value="RmlC_Cupin_sf"/>
</dbReference>
<proteinExistence type="predicted"/>
<organism evidence="3 4">
    <name type="scientific">Listeria fleischmannii 1991</name>
    <dbReference type="NCBI Taxonomy" id="1430899"/>
    <lineage>
        <taxon>Bacteria</taxon>
        <taxon>Bacillati</taxon>
        <taxon>Bacillota</taxon>
        <taxon>Bacilli</taxon>
        <taxon>Bacillales</taxon>
        <taxon>Listeriaceae</taxon>
        <taxon>Listeria</taxon>
    </lineage>
</organism>
<keyword evidence="4" id="KW-1185">Reference proteome</keyword>
<dbReference type="GO" id="GO:0016853">
    <property type="term" value="F:isomerase activity"/>
    <property type="evidence" value="ECO:0007669"/>
    <property type="project" value="UniProtKB-KW"/>
</dbReference>